<keyword evidence="1" id="KW-0812">Transmembrane</keyword>
<proteinExistence type="predicted"/>
<keyword evidence="3" id="KW-1185">Reference proteome</keyword>
<evidence type="ECO:0000313" key="2">
    <source>
        <dbReference type="EMBL" id="KAJ8034502.1"/>
    </source>
</evidence>
<dbReference type="AlphaFoldDB" id="A0A9Q1BX79"/>
<accession>A0A9Q1BX79</accession>
<dbReference type="OrthoDB" id="10505967at2759"/>
<dbReference type="EMBL" id="JAIZAY010000010">
    <property type="protein sequence ID" value="KAJ8034502.1"/>
    <property type="molecule type" value="Genomic_DNA"/>
</dbReference>
<evidence type="ECO:0000256" key="1">
    <source>
        <dbReference type="SAM" id="Phobius"/>
    </source>
</evidence>
<feature type="transmembrane region" description="Helical" evidence="1">
    <location>
        <begin position="12"/>
        <end position="32"/>
    </location>
</feature>
<evidence type="ECO:0000313" key="3">
    <source>
        <dbReference type="Proteomes" id="UP001152320"/>
    </source>
</evidence>
<keyword evidence="1" id="KW-0472">Membrane</keyword>
<comment type="caution">
    <text evidence="2">The sequence shown here is derived from an EMBL/GenBank/DDBJ whole genome shotgun (WGS) entry which is preliminary data.</text>
</comment>
<reference evidence="2" key="1">
    <citation type="submission" date="2021-10" db="EMBL/GenBank/DDBJ databases">
        <title>Tropical sea cucumber genome reveals ecological adaptation and Cuvierian tubules defense mechanism.</title>
        <authorList>
            <person name="Chen T."/>
        </authorList>
    </citation>
    <scope>NUCLEOTIDE SEQUENCE</scope>
    <source>
        <strain evidence="2">Nanhai2018</strain>
        <tissue evidence="2">Muscle</tissue>
    </source>
</reference>
<keyword evidence="1" id="KW-1133">Transmembrane helix</keyword>
<gene>
    <name evidence="2" type="ORF">HOLleu_21368</name>
</gene>
<name>A0A9Q1BX79_HOLLE</name>
<sequence>MTFLRKVECLSVSFFKTCLFLSFFPLFSFAFVGEFAEFLVSVAVRLTNTNCVYLANYFNFPPPVIELVRRDLETPGITLINIMRERNVINMHDVTGLQRALSGLELNDINEVLVIPYQERIDFFR</sequence>
<organism evidence="2 3">
    <name type="scientific">Holothuria leucospilota</name>
    <name type="common">Black long sea cucumber</name>
    <name type="synonym">Mertensiothuria leucospilota</name>
    <dbReference type="NCBI Taxonomy" id="206669"/>
    <lineage>
        <taxon>Eukaryota</taxon>
        <taxon>Metazoa</taxon>
        <taxon>Echinodermata</taxon>
        <taxon>Eleutherozoa</taxon>
        <taxon>Echinozoa</taxon>
        <taxon>Holothuroidea</taxon>
        <taxon>Aspidochirotacea</taxon>
        <taxon>Aspidochirotida</taxon>
        <taxon>Holothuriidae</taxon>
        <taxon>Holothuria</taxon>
    </lineage>
</organism>
<dbReference type="Proteomes" id="UP001152320">
    <property type="component" value="Chromosome 10"/>
</dbReference>
<protein>
    <submittedName>
        <fullName evidence="2">Uncharacterized protein</fullName>
    </submittedName>
</protein>